<dbReference type="GeneID" id="13440133"/>
<feature type="region of interest" description="Disordered" evidence="1">
    <location>
        <begin position="553"/>
        <end position="685"/>
    </location>
</feature>
<feature type="compositionally biased region" description="Low complexity" evidence="1">
    <location>
        <begin position="775"/>
        <end position="809"/>
    </location>
</feature>
<organism evidence="2 4">
    <name type="scientific">Neospora caninum (strain Liverpool)</name>
    <dbReference type="NCBI Taxonomy" id="572307"/>
    <lineage>
        <taxon>Eukaryota</taxon>
        <taxon>Sar</taxon>
        <taxon>Alveolata</taxon>
        <taxon>Apicomplexa</taxon>
        <taxon>Conoidasida</taxon>
        <taxon>Coccidia</taxon>
        <taxon>Eucoccidiorida</taxon>
        <taxon>Eimeriorina</taxon>
        <taxon>Sarcocystidae</taxon>
        <taxon>Neospora</taxon>
    </lineage>
</organism>
<feature type="compositionally biased region" description="Basic and acidic residues" evidence="1">
    <location>
        <begin position="619"/>
        <end position="629"/>
    </location>
</feature>
<evidence type="ECO:0000313" key="3">
    <source>
        <dbReference type="EMBL" id="CEL68457.1"/>
    </source>
</evidence>
<dbReference type="InParanoid" id="F0VC14"/>
<dbReference type="VEuPathDB" id="ToxoDB:NCLIV_042230"/>
<gene>
    <name evidence="3" type="ORF">BN1204_042230</name>
    <name evidence="2" type="ORF">NCLIV_042230</name>
</gene>
<feature type="region of interest" description="Disordered" evidence="1">
    <location>
        <begin position="1128"/>
        <end position="1209"/>
    </location>
</feature>
<sequence>MATSLHSRLVAAMPRNAAELSKAFDLDDMVQKKTRRQSSGVIVPGGARGLVVRTYRGILEGSEDDDPDSANPEAHQVQVAWADGSVENIARDQIELVDRPFYAGDLVVSKDGKSLGLVVEEHPDSVGPLRVEDVEVTSLEYLPLPPSPPLLRPLQAFEVGTTVIKDGHLGAVISCKVDYLIKLDSGHEFTLEHGMEGVRPEPRQGYPTEAYGMFPSQRIYVTGEWLDNFQQQLQTRQERRERQGAAEEASIGAHRLCRGVVKSFAVRRVKVNWLLENSESWSSAPPPHPLASQASDHDCSELLPLQQFVLRLGQPVYVNIRHHGQRASPSGLGALPVSDAARAVTRGPCKEPASRAPSEPSREDHTEEQSSLSEQTPAHASSPSSSSSSSSPSSSSSSPSTSGCTSPEPLYRLGVVEGLATRCCVLWDDGSVTREEGRQLTPVNVDRVPLGHSEFVVSLAILPHMYVTKKLTQDDLDKAAQEEEAAEARARAAGPAWWNAPYFGDTELGPDTAVPEELKAVEVVRALSRVCREMGIADYLGSNLPLDLSLFDAPSNRTDRGTEPVDRRATPGLRRRRERRGQSEGESEGRRTQNGETVQASVPGDERLAARGAPTDAESAAHAERKAEANEGGENESGGSGSGESGRRSSNDDDAWEDCGSEEDSDGAEGAGDCVAPREVSSGRGARLACVGTTGLVTGASVQDAVEHLQDLFQCLQDAVGPGNLNVPIYKRIPVLRSPPEPRGEERGEADACATNNAASRDASRRTAENGDAGPESNPSAAPDADASTPSSSSPSSSSPSSSSPSSAEGDGGESRRAQRRSRSPEAEAPARLHALMGRMVNGELRRRELFQFIEFIRMAGPTVVGPSGVGDGSWVSASGQRRQLDPVQIQGIINCVLSLRGEAALSTFRSFAGARNQGRFGDREVGVVVCVNREEKTATVAWLTDPEAFFARARSLRTEIEAETREARSRKDDLHRRTELQLARFGIAMWNGGRPDRPREDATGALYRATAGDYTAGAAANLVRVESVPVTDLSPLSRFLFFPGDCALLVDETARLSGACEGRNADAREGQAGSLEPRENAKNDKVYLQVVAACGGLVWCRTFDGRLAPFAPNELVPLNTRWCDLEPSYEESSDEESEYSESEADESSEDDSEDRETQSYESWELDDEWESDSGSTNVTDLSDPVGNGPSRCSSVERMSDQSQDVAGG</sequence>
<feature type="compositionally biased region" description="Polar residues" evidence="1">
    <location>
        <begin position="369"/>
        <end position="379"/>
    </location>
</feature>
<dbReference type="EMBL" id="FR823385">
    <property type="protein sequence ID" value="CBZ51148.1"/>
    <property type="molecule type" value="Genomic_DNA"/>
</dbReference>
<reference evidence="2" key="1">
    <citation type="submission" date="2011-02" db="EMBL/GenBank/DDBJ databases">
        <authorList>
            <person name="Aslett M."/>
        </authorList>
    </citation>
    <scope>NUCLEOTIDE SEQUENCE</scope>
    <source>
        <strain evidence="2">Liverpool</strain>
    </source>
</reference>
<dbReference type="PANTHER" id="PTHR23184:SF9">
    <property type="entry name" value="TETRATRICOPEPTIDE REPEAT PROTEIN 14"/>
    <property type="match status" value="1"/>
</dbReference>
<name>F0VC14_NEOCL</name>
<feature type="compositionally biased region" description="Acidic residues" evidence="1">
    <location>
        <begin position="1128"/>
        <end position="1155"/>
    </location>
</feature>
<feature type="region of interest" description="Disordered" evidence="1">
    <location>
        <begin position="343"/>
        <end position="407"/>
    </location>
</feature>
<keyword evidence="4" id="KW-1185">Reference proteome</keyword>
<feature type="region of interest" description="Disordered" evidence="1">
    <location>
        <begin position="735"/>
        <end position="831"/>
    </location>
</feature>
<feature type="compositionally biased region" description="Gly residues" evidence="1">
    <location>
        <begin position="635"/>
        <end position="644"/>
    </location>
</feature>
<feature type="compositionally biased region" description="Basic and acidic residues" evidence="1">
    <location>
        <begin position="813"/>
        <end position="831"/>
    </location>
</feature>
<feature type="compositionally biased region" description="Acidic residues" evidence="1">
    <location>
        <begin position="652"/>
        <end position="667"/>
    </location>
</feature>
<reference evidence="3" key="4">
    <citation type="journal article" date="2015" name="PLoS ONE">
        <title>Comprehensive Evaluation of Toxoplasma gondii VEG and Neospora caninum LIV Genomes with Tachyzoite Stage Transcriptome and Proteome Defines Novel Transcript Features.</title>
        <authorList>
            <person name="Ramaprasad A."/>
            <person name="Mourier T."/>
            <person name="Naeem R."/>
            <person name="Malas T.B."/>
            <person name="Moussa E."/>
            <person name="Panigrahi A."/>
            <person name="Vermont S.J."/>
            <person name="Otto T.D."/>
            <person name="Wastling J."/>
            <person name="Pain A."/>
        </authorList>
    </citation>
    <scope>NUCLEOTIDE SEQUENCE</scope>
    <source>
        <strain evidence="3">Liverpool</strain>
    </source>
</reference>
<dbReference type="AlphaFoldDB" id="F0VC14"/>
<evidence type="ECO:0000313" key="4">
    <source>
        <dbReference type="Proteomes" id="UP000007494"/>
    </source>
</evidence>
<feature type="compositionally biased region" description="Basic and acidic residues" evidence="1">
    <location>
        <begin position="740"/>
        <end position="750"/>
    </location>
</feature>
<dbReference type="eggNOG" id="ENOG502QZUU">
    <property type="taxonomic scope" value="Eukaryota"/>
</dbReference>
<dbReference type="EMBL" id="LN714484">
    <property type="protein sequence ID" value="CEL68457.1"/>
    <property type="molecule type" value="Genomic_DNA"/>
</dbReference>
<reference evidence="2" key="2">
    <citation type="submission" date="2011-03" db="EMBL/GenBank/DDBJ databases">
        <title>Comparative genomics and transcriptomics of Neospora caninum and Toxoplasma gondii.</title>
        <authorList>
            <person name="Reid A.J."/>
            <person name="Sohal A."/>
            <person name="Harris D."/>
            <person name="Quail M."/>
            <person name="Sanders M."/>
            <person name="Berriman M."/>
            <person name="Wastling J.M."/>
            <person name="Pain A."/>
        </authorList>
    </citation>
    <scope>NUCLEOTIDE SEQUENCE</scope>
    <source>
        <strain evidence="2">Liverpool</strain>
    </source>
</reference>
<dbReference type="Proteomes" id="UP000007494">
    <property type="component" value="Chromosome IX"/>
</dbReference>
<proteinExistence type="predicted"/>
<dbReference type="OrthoDB" id="348246at2759"/>
<dbReference type="InterPro" id="IPR039190">
    <property type="entry name" value="TTC14"/>
</dbReference>
<dbReference type="PANTHER" id="PTHR23184">
    <property type="entry name" value="TETRATRICOPEPTIDE REPEAT PROTEIN 14"/>
    <property type="match status" value="1"/>
</dbReference>
<feature type="compositionally biased region" description="Low complexity" evidence="1">
    <location>
        <begin position="381"/>
        <end position="400"/>
    </location>
</feature>
<reference evidence="4" key="3">
    <citation type="journal article" date="2012" name="PLoS Pathog.">
        <title>Comparative genomics of the apicomplexan parasites Toxoplasma gondii and Neospora caninum: Coccidia differing in host range and transmission strategy.</title>
        <authorList>
            <person name="Reid A.J."/>
            <person name="Vermont S.J."/>
            <person name="Cotton J.A."/>
            <person name="Harris D."/>
            <person name="Hill-Cawthorne G.A."/>
            <person name="Konen-Waisman S."/>
            <person name="Latham S.M."/>
            <person name="Mourier T."/>
            <person name="Norton R."/>
            <person name="Quail M.A."/>
            <person name="Sanders M."/>
            <person name="Shanmugam D."/>
            <person name="Sohal A."/>
            <person name="Wasmuth J.D."/>
            <person name="Brunk B."/>
            <person name="Grigg M.E."/>
            <person name="Howard J.C."/>
            <person name="Parkinson J."/>
            <person name="Roos D.S."/>
            <person name="Trees A.J."/>
            <person name="Berriman M."/>
            <person name="Pain A."/>
            <person name="Wastling J.M."/>
        </authorList>
    </citation>
    <scope>NUCLEOTIDE SEQUENCE [LARGE SCALE GENOMIC DNA]</scope>
    <source>
        <strain evidence="4">Liverpool</strain>
    </source>
</reference>
<protein>
    <submittedName>
        <fullName evidence="2">Uncharacterized protein</fullName>
    </submittedName>
</protein>
<evidence type="ECO:0000256" key="1">
    <source>
        <dbReference type="SAM" id="MobiDB-lite"/>
    </source>
</evidence>
<feature type="compositionally biased region" description="Basic and acidic residues" evidence="1">
    <location>
        <begin position="557"/>
        <end position="569"/>
    </location>
</feature>
<accession>F0VC14</accession>
<feature type="compositionally biased region" description="Basic and acidic residues" evidence="1">
    <location>
        <begin position="580"/>
        <end position="593"/>
    </location>
</feature>
<dbReference type="OMA" id="PAWWNAP"/>
<evidence type="ECO:0000313" key="2">
    <source>
        <dbReference type="EMBL" id="CBZ51148.1"/>
    </source>
</evidence>
<dbReference type="RefSeq" id="XP_003881181.1">
    <property type="nucleotide sequence ID" value="XM_003881132.1"/>
</dbReference>